<reference evidence="5" key="2">
    <citation type="submission" date="2025-09" db="UniProtKB">
        <authorList>
            <consortium name="Ensembl"/>
        </authorList>
    </citation>
    <scope>IDENTIFICATION</scope>
</reference>
<comment type="similarity">
    <text evidence="1">Belongs to the CRISP family.</text>
</comment>
<dbReference type="STRING" id="28743.ENSCVAP00000016085"/>
<dbReference type="PANTHER" id="PTHR10334">
    <property type="entry name" value="CYSTEINE-RICH SECRETORY PROTEIN-RELATED"/>
    <property type="match status" value="1"/>
</dbReference>
<feature type="disulfide bond" evidence="3">
    <location>
        <begin position="170"/>
        <end position="188"/>
    </location>
</feature>
<name>A0A3Q2G262_CYPVA</name>
<dbReference type="InterPro" id="IPR003582">
    <property type="entry name" value="ShKT_dom"/>
</dbReference>
<sequence>VCPEKITVQEEIVDVHNAFRRTVDPPASNMLMMTAQAWVEQCNLTHGPPSTRMLNYVLGENLFNASSQFSWTTVITAWYNEKSHYQYPTGSTNGLPIGHYTQVVWYTSYQVGCGVTLCPNNIYFYGCHYYRGNFNNWPPYNVGTPCSSCPNNCVDNLCNPCPHIDKYLNCPQLKAVRGCRDLEVNEACPASCTCTT</sequence>
<dbReference type="Ensembl" id="ENSCVAT00000024361.1">
    <property type="protein sequence ID" value="ENSCVAP00000016085.1"/>
    <property type="gene ID" value="ENSCVAG00000018996.1"/>
</dbReference>
<evidence type="ECO:0000313" key="5">
    <source>
        <dbReference type="Ensembl" id="ENSCVAP00000016085.1"/>
    </source>
</evidence>
<dbReference type="SMART" id="SM00198">
    <property type="entry name" value="SCP"/>
    <property type="match status" value="1"/>
</dbReference>
<dbReference type="PROSITE" id="PS51670">
    <property type="entry name" value="SHKT"/>
    <property type="match status" value="1"/>
</dbReference>
<feature type="disulfide bond" evidence="3">
    <location>
        <begin position="179"/>
        <end position="192"/>
    </location>
</feature>
<protein>
    <submittedName>
        <fullName evidence="5">Serotriflin-like</fullName>
    </submittedName>
</protein>
<organism evidence="5 6">
    <name type="scientific">Cyprinodon variegatus</name>
    <name type="common">Sheepshead minnow</name>
    <dbReference type="NCBI Taxonomy" id="28743"/>
    <lineage>
        <taxon>Eukaryota</taxon>
        <taxon>Metazoa</taxon>
        <taxon>Chordata</taxon>
        <taxon>Craniata</taxon>
        <taxon>Vertebrata</taxon>
        <taxon>Euteleostomi</taxon>
        <taxon>Actinopterygii</taxon>
        <taxon>Neopterygii</taxon>
        <taxon>Teleostei</taxon>
        <taxon>Neoteleostei</taxon>
        <taxon>Acanthomorphata</taxon>
        <taxon>Ovalentaria</taxon>
        <taxon>Atherinomorphae</taxon>
        <taxon>Cyprinodontiformes</taxon>
        <taxon>Cyprinodontidae</taxon>
        <taxon>Cyprinodon</taxon>
    </lineage>
</organism>
<dbReference type="PRINTS" id="PR00837">
    <property type="entry name" value="V5TPXLIKE"/>
</dbReference>
<evidence type="ECO:0000256" key="3">
    <source>
        <dbReference type="PROSITE-ProRule" id="PRU01005"/>
    </source>
</evidence>
<dbReference type="PROSITE" id="PS01009">
    <property type="entry name" value="CRISP_1"/>
    <property type="match status" value="1"/>
</dbReference>
<dbReference type="SUPFAM" id="SSF55797">
    <property type="entry name" value="PR-1-like"/>
    <property type="match status" value="1"/>
</dbReference>
<dbReference type="InterPro" id="IPR018244">
    <property type="entry name" value="Allrgn_V5/Tpx1_CS"/>
</dbReference>
<dbReference type="SUPFAM" id="SSF57546">
    <property type="entry name" value="Crisp domain-like"/>
    <property type="match status" value="1"/>
</dbReference>
<dbReference type="InterPro" id="IPR002413">
    <property type="entry name" value="V5_allergen-like"/>
</dbReference>
<dbReference type="PRINTS" id="PR00838">
    <property type="entry name" value="V5ALLERGEN"/>
</dbReference>
<dbReference type="InterPro" id="IPR042076">
    <property type="entry name" value="Crisp-like_dom"/>
</dbReference>
<comment type="caution">
    <text evidence="3">Lacks conserved residue(s) required for the propagation of feature annotation.</text>
</comment>
<feature type="domain" description="ShKT" evidence="4">
    <location>
        <begin position="161"/>
        <end position="194"/>
    </location>
</feature>
<dbReference type="InterPro" id="IPR013871">
    <property type="entry name" value="Cysteine_rich_secretory"/>
</dbReference>
<evidence type="ECO:0000259" key="4">
    <source>
        <dbReference type="PROSITE" id="PS51670"/>
    </source>
</evidence>
<dbReference type="InterPro" id="IPR001283">
    <property type="entry name" value="CRISP-related"/>
</dbReference>
<dbReference type="InterPro" id="IPR035940">
    <property type="entry name" value="CAP_sf"/>
</dbReference>
<reference evidence="5" key="1">
    <citation type="submission" date="2025-08" db="UniProtKB">
        <authorList>
            <consortium name="Ensembl"/>
        </authorList>
    </citation>
    <scope>IDENTIFICATION</scope>
</reference>
<evidence type="ECO:0000313" key="6">
    <source>
        <dbReference type="Proteomes" id="UP000265020"/>
    </source>
</evidence>
<keyword evidence="2 3" id="KW-1015">Disulfide bond</keyword>
<dbReference type="InterPro" id="IPR014044">
    <property type="entry name" value="CAP_dom"/>
</dbReference>
<proteinExistence type="inferred from homology"/>
<dbReference type="Gene3D" id="3.40.33.10">
    <property type="entry name" value="CAP"/>
    <property type="match status" value="1"/>
</dbReference>
<dbReference type="AlphaFoldDB" id="A0A3Q2G262"/>
<dbReference type="Pfam" id="PF08562">
    <property type="entry name" value="Crisp"/>
    <property type="match status" value="1"/>
</dbReference>
<evidence type="ECO:0000256" key="1">
    <source>
        <dbReference type="ARBA" id="ARBA00009923"/>
    </source>
</evidence>
<dbReference type="Pfam" id="PF00188">
    <property type="entry name" value="CAP"/>
    <property type="match status" value="1"/>
</dbReference>
<dbReference type="OMA" id="IWNSSYK"/>
<dbReference type="GO" id="GO:0005576">
    <property type="term" value="C:extracellular region"/>
    <property type="evidence" value="ECO:0007669"/>
    <property type="project" value="InterPro"/>
</dbReference>
<evidence type="ECO:0000256" key="2">
    <source>
        <dbReference type="ARBA" id="ARBA00023157"/>
    </source>
</evidence>
<dbReference type="GeneTree" id="ENSGT00980000198854"/>
<keyword evidence="6" id="KW-1185">Reference proteome</keyword>
<dbReference type="Proteomes" id="UP000265020">
    <property type="component" value="Unassembled WGS sequence"/>
</dbReference>
<dbReference type="Gene3D" id="1.10.10.740">
    <property type="entry name" value="Crisp domain"/>
    <property type="match status" value="1"/>
</dbReference>
<accession>A0A3Q2G262</accession>